<evidence type="ECO:0000259" key="2">
    <source>
        <dbReference type="Pfam" id="PF13968"/>
    </source>
</evidence>
<feature type="domain" description="DUF4220" evidence="2">
    <location>
        <begin position="81"/>
        <end position="566"/>
    </location>
</feature>
<feature type="transmembrane region" description="Helical" evidence="1">
    <location>
        <begin position="202"/>
        <end position="224"/>
    </location>
</feature>
<name>A0AAQ3PLC4_PASNO</name>
<dbReference type="AlphaFoldDB" id="A0AAQ3PLC4"/>
<feature type="transmembrane region" description="Helical" evidence="1">
    <location>
        <begin position="418"/>
        <end position="441"/>
    </location>
</feature>
<keyword evidence="1" id="KW-1133">Transmembrane helix</keyword>
<evidence type="ECO:0000313" key="4">
    <source>
        <dbReference type="Proteomes" id="UP001341281"/>
    </source>
</evidence>
<proteinExistence type="predicted"/>
<dbReference type="Pfam" id="PF13968">
    <property type="entry name" value="DUF4220"/>
    <property type="match status" value="1"/>
</dbReference>
<keyword evidence="1" id="KW-0812">Transmembrane</keyword>
<dbReference type="Pfam" id="PF04578">
    <property type="entry name" value="DUF594"/>
    <property type="match status" value="1"/>
</dbReference>
<keyword evidence="1" id="KW-0472">Membrane</keyword>
<organism evidence="3 4">
    <name type="scientific">Paspalum notatum var. saurae</name>
    <dbReference type="NCBI Taxonomy" id="547442"/>
    <lineage>
        <taxon>Eukaryota</taxon>
        <taxon>Viridiplantae</taxon>
        <taxon>Streptophyta</taxon>
        <taxon>Embryophyta</taxon>
        <taxon>Tracheophyta</taxon>
        <taxon>Spermatophyta</taxon>
        <taxon>Magnoliopsida</taxon>
        <taxon>Liliopsida</taxon>
        <taxon>Poales</taxon>
        <taxon>Poaceae</taxon>
        <taxon>PACMAD clade</taxon>
        <taxon>Panicoideae</taxon>
        <taxon>Andropogonodae</taxon>
        <taxon>Paspaleae</taxon>
        <taxon>Paspalinae</taxon>
        <taxon>Paspalum</taxon>
    </lineage>
</organism>
<accession>A0AAQ3PLC4</accession>
<feature type="transmembrane region" description="Helical" evidence="1">
    <location>
        <begin position="170"/>
        <end position="190"/>
    </location>
</feature>
<dbReference type="InterPro" id="IPR007658">
    <property type="entry name" value="DUF594"/>
</dbReference>
<dbReference type="Proteomes" id="UP001341281">
    <property type="component" value="Chromosome 01"/>
</dbReference>
<gene>
    <name evidence="3" type="ORF">U9M48_001082</name>
</gene>
<dbReference type="EMBL" id="CP144745">
    <property type="protein sequence ID" value="WVZ49753.1"/>
    <property type="molecule type" value="Genomic_DNA"/>
</dbReference>
<sequence length="809" mass="90177">MDPRSSPASGVSSNAAAALQEEIYCTSAAVEAFYGTMGRQIWLGNALLLSSAVMTGVMVGIDSYRRRYQHHHFTRFIYLGANTLFLPIISYVVSTLRDSSNDYVNRQVEDGGAMILAALCSSTFHPCMVITWALLVQMAALSTCSVVATDSRREDGKEGPPWELLVRGVWILYLGASITNGRFFHGLFLFRFSPSKENQSVLIALICSKIMFAPFALLFAKIWLKWYSFHKARKSSALGRNPSLVFGYMQQLQQEASSGGMVMTDDEDAPTCPPPLLVMGEDRRQVEMKPWGYVFIRSSSDDNNPAAGWVTLDRIWKLDNNMLPTTALALASASASAAPRLKDLCLSFALFKLLRGRLARYGVVADANTARFFWRSLLLLKDDAGEHDNSRVFRVVSDELSFIHDYYYSSIPVSYAKWWLPLLNIFVSLLSIGYCIVAAYFTLVLADRAHKRGRGQIHCSFWCSKPHALVGEPLYKEFGNSYMDVLPEFVLIAVVLVAEVRDVFSYICSNWTKVALVCHWACALQQPHRHSSSSIHRLAVCLLLKCKCRILNQHWDAGKTGQCSVLVLRPSTGITTALVGGLRRLFHLPDVKGKVKMPAAVKACILKALRSDASSSGRQCLLGNGTASLQWSQAGRSFLWVWSCCNGGSSTSEIILTWHIATCILEFRHSAAHRHDTTEQAFSPTPNQHNKFAATHLSRYCAYLMSWSPELLPDEEAWSRSLYEAVKEDAERVMAGRHPSMPPERSNHQVLKNGVRLGKQLVELVEGEDMAWAVLAGFWAEMILYIAPSSNLEEHKRAIARGGELITLL</sequence>
<feature type="transmembrane region" description="Helical" evidence="1">
    <location>
        <begin position="41"/>
        <end position="61"/>
    </location>
</feature>
<feature type="transmembrane region" description="Helical" evidence="1">
    <location>
        <begin position="73"/>
        <end position="93"/>
    </location>
</feature>
<reference evidence="3 4" key="1">
    <citation type="submission" date="2024-02" db="EMBL/GenBank/DDBJ databases">
        <title>High-quality chromosome-scale genome assembly of Pensacola bahiagrass (Paspalum notatum Flugge var. saurae).</title>
        <authorList>
            <person name="Vega J.M."/>
            <person name="Podio M."/>
            <person name="Orjuela J."/>
            <person name="Siena L.A."/>
            <person name="Pessino S.C."/>
            <person name="Combes M.C."/>
            <person name="Mariac C."/>
            <person name="Albertini E."/>
            <person name="Pupilli F."/>
            <person name="Ortiz J.P.A."/>
            <person name="Leblanc O."/>
        </authorList>
    </citation>
    <scope>NUCLEOTIDE SEQUENCE [LARGE SCALE GENOMIC DNA]</scope>
    <source>
        <strain evidence="3">R1</strain>
        <tissue evidence="3">Leaf</tissue>
    </source>
</reference>
<dbReference type="InterPro" id="IPR025315">
    <property type="entry name" value="DUF4220"/>
</dbReference>
<evidence type="ECO:0000313" key="3">
    <source>
        <dbReference type="EMBL" id="WVZ49753.1"/>
    </source>
</evidence>
<protein>
    <recommendedName>
        <fullName evidence="2">DUF4220 domain-containing protein</fullName>
    </recommendedName>
</protein>
<keyword evidence="4" id="KW-1185">Reference proteome</keyword>
<dbReference type="PANTHER" id="PTHR31325">
    <property type="entry name" value="OS01G0798800 PROTEIN-RELATED"/>
    <property type="match status" value="1"/>
</dbReference>
<evidence type="ECO:0000256" key="1">
    <source>
        <dbReference type="SAM" id="Phobius"/>
    </source>
</evidence>